<keyword evidence="5" id="KW-0597">Phosphoprotein</keyword>
<dbReference type="PROSITE" id="PS50927">
    <property type="entry name" value="BULB_LECTIN"/>
    <property type="match status" value="1"/>
</dbReference>
<dbReference type="InterPro" id="IPR008271">
    <property type="entry name" value="Ser/Thr_kinase_AS"/>
</dbReference>
<dbReference type="Pfam" id="PF00069">
    <property type="entry name" value="Pkinase"/>
    <property type="match status" value="1"/>
</dbReference>
<keyword evidence="13 23" id="KW-1133">Transmembrane helix</keyword>
<dbReference type="InterPro" id="IPR000719">
    <property type="entry name" value="Prot_kinase_dom"/>
</dbReference>
<dbReference type="SMART" id="SM00220">
    <property type="entry name" value="S_TKc"/>
    <property type="match status" value="1"/>
</dbReference>
<dbReference type="SUPFAM" id="SSF51110">
    <property type="entry name" value="alpha-D-mannose-specific plant lectins"/>
    <property type="match status" value="1"/>
</dbReference>
<feature type="region of interest" description="Disordered" evidence="22">
    <location>
        <begin position="1"/>
        <end position="20"/>
    </location>
</feature>
<evidence type="ECO:0000256" key="19">
    <source>
        <dbReference type="ARBA" id="ARBA00048679"/>
    </source>
</evidence>
<dbReference type="GO" id="GO:0051707">
    <property type="term" value="P:response to other organism"/>
    <property type="evidence" value="ECO:0007669"/>
    <property type="project" value="UniProtKB-ARBA"/>
</dbReference>
<keyword evidence="2" id="KW-1003">Cell membrane</keyword>
<dbReference type="EMBL" id="CAJGYO010000005">
    <property type="protein sequence ID" value="CAD6228821.1"/>
    <property type="molecule type" value="Genomic_DNA"/>
</dbReference>
<dbReference type="PIRSF" id="PIRSF000641">
    <property type="entry name" value="SRK"/>
    <property type="match status" value="1"/>
</dbReference>
<dbReference type="Proteomes" id="UP000604825">
    <property type="component" value="Unassembled WGS sequence"/>
</dbReference>
<dbReference type="PANTHER" id="PTHR47974">
    <property type="entry name" value="OS07G0415500 PROTEIN"/>
    <property type="match status" value="1"/>
</dbReference>
<dbReference type="Pfam" id="PF00954">
    <property type="entry name" value="S_locus_glycop"/>
    <property type="match status" value="1"/>
</dbReference>
<evidence type="ECO:0000256" key="7">
    <source>
        <dbReference type="ARBA" id="ARBA00022692"/>
    </source>
</evidence>
<comment type="subcellular location">
    <subcellularLocation>
        <location evidence="1">Cell membrane</location>
        <topology evidence="1">Single-pass type I membrane protein</topology>
    </subcellularLocation>
</comment>
<dbReference type="SMART" id="SM00108">
    <property type="entry name" value="B_lectin"/>
    <property type="match status" value="1"/>
</dbReference>
<evidence type="ECO:0000256" key="10">
    <source>
        <dbReference type="ARBA" id="ARBA00022741"/>
    </source>
</evidence>
<dbReference type="FunFam" id="1.10.510.10:FF:000227">
    <property type="entry name" value="Serine/threonine-protein kinase"/>
    <property type="match status" value="1"/>
</dbReference>
<evidence type="ECO:0000259" key="26">
    <source>
        <dbReference type="PROSITE" id="PS50948"/>
    </source>
</evidence>
<reference evidence="27" key="1">
    <citation type="submission" date="2020-10" db="EMBL/GenBank/DDBJ databases">
        <authorList>
            <person name="Han B."/>
            <person name="Lu T."/>
            <person name="Zhao Q."/>
            <person name="Huang X."/>
            <person name="Zhao Y."/>
        </authorList>
    </citation>
    <scope>NUCLEOTIDE SEQUENCE</scope>
</reference>
<evidence type="ECO:0000256" key="20">
    <source>
        <dbReference type="PIRNR" id="PIRNR000641"/>
    </source>
</evidence>
<evidence type="ECO:0000256" key="1">
    <source>
        <dbReference type="ARBA" id="ARBA00004251"/>
    </source>
</evidence>
<dbReference type="CDD" id="cd01098">
    <property type="entry name" value="PAN_AP_plant"/>
    <property type="match status" value="1"/>
</dbReference>
<dbReference type="InterPro" id="IPR024171">
    <property type="entry name" value="SRK-like_kinase"/>
</dbReference>
<feature type="domain" description="Bulb-type lectin" evidence="25">
    <location>
        <begin position="48"/>
        <end position="176"/>
    </location>
</feature>
<dbReference type="InterPro" id="IPR001480">
    <property type="entry name" value="Bulb-type_lectin_dom"/>
</dbReference>
<dbReference type="PROSITE" id="PS00108">
    <property type="entry name" value="PROTEIN_KINASE_ST"/>
    <property type="match status" value="1"/>
</dbReference>
<keyword evidence="16" id="KW-0675">Receptor</keyword>
<evidence type="ECO:0000256" key="3">
    <source>
        <dbReference type="ARBA" id="ARBA00022527"/>
    </source>
</evidence>
<keyword evidence="10 20" id="KW-0547">Nucleotide-binding</keyword>
<evidence type="ECO:0000256" key="17">
    <source>
        <dbReference type="ARBA" id="ARBA00023180"/>
    </source>
</evidence>
<evidence type="ECO:0000256" key="2">
    <source>
        <dbReference type="ARBA" id="ARBA00022475"/>
    </source>
</evidence>
<dbReference type="InterPro" id="IPR017441">
    <property type="entry name" value="Protein_kinase_ATP_BS"/>
</dbReference>
<sequence>MPFRPRAGQPPPGAGTGTATQEKAAYPYAGTDATLKQPVVWNGKASDSDTLTANQQLSGNQKLISQDGNFALGFFQPAGEGSNGKWYIGIWYNKIPVQTIVWVANREKSVSDPVSSNLIISDDGNLVIRLNNSESPMWSTNIKNNTTPNSTIATLLNTGNLVVRHNSNTSIVLWQSFDDFTDTWLPGNKLSRNKKTGIVKQMISWKDHGDPTPGMFSIELDPKGSPQYVLLWNRSVVYWGSGNWTGNSFSGVPELSPTNSYPNSAYTFQFVDNDEETYFAYYVTSDAKIFTRAIVDVSGLFQAFVWIEAAQSWVTFFTQPKAKCSVYGACGENSMCSENAASSCSCLRGFIENYPNNWVLNDHTGGCRRNVPLKCGNNGSMKAKQDRFYLINSVKLPDNAHVVDAANTHDCQLTCLNNCSCTAYSHNGTCLVWHDHMMNLQDNTGGSSDRIFIRLAASEIPNSETKKWWIIGIIIGAFIIIGLGVTIVHFLHKRRISSINQGDRPLIRFKYSDLQFLTRNFSETLGAGSFGSVFKGVLPDTTTVAVKKLEGFHQGEKQFRAELSTIGNIHHINLIRLLGFCSEGAKRLLVYEYMPNGSLDKLLFRDSSINLNWKIKHQIAVGIAKGLAYLHEECRDCIIHCDIKPENILLDASYVPKVADFGLAKLLGRDFSRVLTSMRGTVGYLAPEWISGEAITTKADVFSYGMMLFEIISGKRNLEHTETTMETFFPVLAARRLLAGEVQTLFSSELIGGVHVGDLERICKVACWCVQDSESSRPTMGEIVKILEGLVDVELPPVPRYLEVLAQGIENVGFFYSEPTK</sequence>
<comment type="catalytic activity">
    <reaction evidence="19 20">
        <text>L-seryl-[protein] + ATP = O-phospho-L-seryl-[protein] + ADP + H(+)</text>
        <dbReference type="Rhea" id="RHEA:17989"/>
        <dbReference type="Rhea" id="RHEA-COMP:9863"/>
        <dbReference type="Rhea" id="RHEA-COMP:11604"/>
        <dbReference type="ChEBI" id="CHEBI:15378"/>
        <dbReference type="ChEBI" id="CHEBI:29999"/>
        <dbReference type="ChEBI" id="CHEBI:30616"/>
        <dbReference type="ChEBI" id="CHEBI:83421"/>
        <dbReference type="ChEBI" id="CHEBI:456216"/>
        <dbReference type="EC" id="2.7.11.1"/>
    </reaction>
</comment>
<keyword evidence="8" id="KW-0732">Signal</keyword>
<accession>A0A811NWS7</accession>
<evidence type="ECO:0000256" key="14">
    <source>
        <dbReference type="ARBA" id="ARBA00023136"/>
    </source>
</evidence>
<dbReference type="Gene3D" id="3.30.200.20">
    <property type="entry name" value="Phosphorylase Kinase, domain 1"/>
    <property type="match status" value="1"/>
</dbReference>
<keyword evidence="6 20" id="KW-0808">Transferase</keyword>
<dbReference type="SMART" id="SM00473">
    <property type="entry name" value="PAN_AP"/>
    <property type="match status" value="1"/>
</dbReference>
<evidence type="ECO:0000256" key="11">
    <source>
        <dbReference type="ARBA" id="ARBA00022777"/>
    </source>
</evidence>
<dbReference type="SUPFAM" id="SSF56112">
    <property type="entry name" value="Protein kinase-like (PK-like)"/>
    <property type="match status" value="1"/>
</dbReference>
<dbReference type="CDD" id="cd00028">
    <property type="entry name" value="B_lectin"/>
    <property type="match status" value="1"/>
</dbReference>
<dbReference type="GO" id="GO:0005524">
    <property type="term" value="F:ATP binding"/>
    <property type="evidence" value="ECO:0007669"/>
    <property type="project" value="UniProtKB-UniRule"/>
</dbReference>
<evidence type="ECO:0000256" key="8">
    <source>
        <dbReference type="ARBA" id="ARBA00022729"/>
    </source>
</evidence>
<dbReference type="FunFam" id="2.90.10.10:FF:000002">
    <property type="entry name" value="Serine/threonine-protein kinase"/>
    <property type="match status" value="1"/>
</dbReference>
<proteinExistence type="inferred from homology"/>
<dbReference type="FunFam" id="3.30.200.20:FF:000370">
    <property type="entry name" value="Receptor-like protein kinase 4"/>
    <property type="match status" value="1"/>
</dbReference>
<dbReference type="GO" id="GO:0048544">
    <property type="term" value="P:recognition of pollen"/>
    <property type="evidence" value="ECO:0007669"/>
    <property type="project" value="InterPro"/>
</dbReference>
<keyword evidence="3 20" id="KW-0723">Serine/threonine-protein kinase</keyword>
<evidence type="ECO:0000256" key="13">
    <source>
        <dbReference type="ARBA" id="ARBA00022989"/>
    </source>
</evidence>
<dbReference type="EC" id="2.7.11.1" evidence="20"/>
<dbReference type="Pfam" id="PF08276">
    <property type="entry name" value="PAN_2"/>
    <property type="match status" value="1"/>
</dbReference>
<dbReference type="Gene3D" id="1.10.510.10">
    <property type="entry name" value="Transferase(Phosphotransferase) domain 1"/>
    <property type="match status" value="1"/>
</dbReference>
<evidence type="ECO:0000256" key="6">
    <source>
        <dbReference type="ARBA" id="ARBA00022679"/>
    </source>
</evidence>
<evidence type="ECO:0000313" key="27">
    <source>
        <dbReference type="EMBL" id="CAD6228821.1"/>
    </source>
</evidence>
<evidence type="ECO:0000256" key="16">
    <source>
        <dbReference type="ARBA" id="ARBA00023170"/>
    </source>
</evidence>
<evidence type="ECO:0000256" key="9">
    <source>
        <dbReference type="ARBA" id="ARBA00022734"/>
    </source>
</evidence>
<comment type="similarity">
    <text evidence="20">Belongs to the protein kinase superfamily. Ser/Thr protein kinase family.</text>
</comment>
<dbReference type="InterPro" id="IPR011009">
    <property type="entry name" value="Kinase-like_dom_sf"/>
</dbReference>
<evidence type="ECO:0000313" key="28">
    <source>
        <dbReference type="Proteomes" id="UP000604825"/>
    </source>
</evidence>
<dbReference type="Gene3D" id="2.90.10.10">
    <property type="entry name" value="Bulb-type lectin domain"/>
    <property type="match status" value="1"/>
</dbReference>
<dbReference type="AlphaFoldDB" id="A0A811NWS7"/>
<dbReference type="InterPro" id="IPR003609">
    <property type="entry name" value="Pan_app"/>
</dbReference>
<dbReference type="PANTHER" id="PTHR47974:SF19">
    <property type="entry name" value="RECEPTOR-LIKE SERINE_THREONINE-PROTEIN KINASE"/>
    <property type="match status" value="1"/>
</dbReference>
<name>A0A811NWS7_9POAL</name>
<dbReference type="GO" id="GO:0030246">
    <property type="term" value="F:carbohydrate binding"/>
    <property type="evidence" value="ECO:0007669"/>
    <property type="project" value="UniProtKB-KW"/>
</dbReference>
<dbReference type="GO" id="GO:0004674">
    <property type="term" value="F:protein serine/threonine kinase activity"/>
    <property type="evidence" value="ECO:0007669"/>
    <property type="project" value="UniProtKB-KW"/>
</dbReference>
<comment type="caution">
    <text evidence="27">The sequence shown here is derived from an EMBL/GenBank/DDBJ whole genome shotgun (WGS) entry which is preliminary data.</text>
</comment>
<keyword evidence="4" id="KW-0245">EGF-like domain</keyword>
<keyword evidence="15" id="KW-1015">Disulfide bond</keyword>
<dbReference type="Pfam" id="PF01453">
    <property type="entry name" value="B_lectin"/>
    <property type="match status" value="1"/>
</dbReference>
<evidence type="ECO:0000259" key="25">
    <source>
        <dbReference type="PROSITE" id="PS50927"/>
    </source>
</evidence>
<keyword evidence="9" id="KW-0430">Lectin</keyword>
<dbReference type="PROSITE" id="PS50948">
    <property type="entry name" value="PAN"/>
    <property type="match status" value="1"/>
</dbReference>
<dbReference type="InterPro" id="IPR000858">
    <property type="entry name" value="S_locus_glycoprot_dom"/>
</dbReference>
<evidence type="ECO:0000256" key="5">
    <source>
        <dbReference type="ARBA" id="ARBA00022553"/>
    </source>
</evidence>
<comment type="catalytic activity">
    <reaction evidence="18 20">
        <text>L-threonyl-[protein] + ATP = O-phospho-L-threonyl-[protein] + ADP + H(+)</text>
        <dbReference type="Rhea" id="RHEA:46608"/>
        <dbReference type="Rhea" id="RHEA-COMP:11060"/>
        <dbReference type="Rhea" id="RHEA-COMP:11605"/>
        <dbReference type="ChEBI" id="CHEBI:15378"/>
        <dbReference type="ChEBI" id="CHEBI:30013"/>
        <dbReference type="ChEBI" id="CHEBI:30616"/>
        <dbReference type="ChEBI" id="CHEBI:61977"/>
        <dbReference type="ChEBI" id="CHEBI:456216"/>
        <dbReference type="EC" id="2.7.11.1"/>
    </reaction>
</comment>
<dbReference type="CDD" id="cd14066">
    <property type="entry name" value="STKc_IRAK"/>
    <property type="match status" value="1"/>
</dbReference>
<evidence type="ECO:0000256" key="4">
    <source>
        <dbReference type="ARBA" id="ARBA00022536"/>
    </source>
</evidence>
<evidence type="ECO:0000256" key="23">
    <source>
        <dbReference type="SAM" id="Phobius"/>
    </source>
</evidence>
<organism evidence="27 28">
    <name type="scientific">Miscanthus lutarioriparius</name>
    <dbReference type="NCBI Taxonomy" id="422564"/>
    <lineage>
        <taxon>Eukaryota</taxon>
        <taxon>Viridiplantae</taxon>
        <taxon>Streptophyta</taxon>
        <taxon>Embryophyta</taxon>
        <taxon>Tracheophyta</taxon>
        <taxon>Spermatophyta</taxon>
        <taxon>Magnoliopsida</taxon>
        <taxon>Liliopsida</taxon>
        <taxon>Poales</taxon>
        <taxon>Poaceae</taxon>
        <taxon>PACMAD clade</taxon>
        <taxon>Panicoideae</taxon>
        <taxon>Andropogonodae</taxon>
        <taxon>Andropogoneae</taxon>
        <taxon>Saccharinae</taxon>
        <taxon>Miscanthus</taxon>
    </lineage>
</organism>
<evidence type="ECO:0000259" key="24">
    <source>
        <dbReference type="PROSITE" id="PS50011"/>
    </source>
</evidence>
<evidence type="ECO:0000256" key="18">
    <source>
        <dbReference type="ARBA" id="ARBA00047899"/>
    </source>
</evidence>
<feature type="binding site" evidence="21">
    <location>
        <position position="548"/>
    </location>
    <ligand>
        <name>ATP</name>
        <dbReference type="ChEBI" id="CHEBI:30616"/>
    </ligand>
</feature>
<keyword evidence="12 20" id="KW-0067">ATP-binding</keyword>
<evidence type="ECO:0000256" key="22">
    <source>
        <dbReference type="SAM" id="MobiDB-lite"/>
    </source>
</evidence>
<dbReference type="PROSITE" id="PS50011">
    <property type="entry name" value="PROTEIN_KINASE_DOM"/>
    <property type="match status" value="1"/>
</dbReference>
<protein>
    <recommendedName>
        <fullName evidence="20">Receptor-like serine/threonine-protein kinase</fullName>
        <ecNumber evidence="20">2.7.11.1</ecNumber>
    </recommendedName>
</protein>
<gene>
    <name evidence="27" type="ORF">NCGR_LOCUS19466</name>
</gene>
<feature type="transmembrane region" description="Helical" evidence="23">
    <location>
        <begin position="468"/>
        <end position="491"/>
    </location>
</feature>
<evidence type="ECO:0000256" key="12">
    <source>
        <dbReference type="ARBA" id="ARBA00022840"/>
    </source>
</evidence>
<keyword evidence="28" id="KW-1185">Reference proteome</keyword>
<feature type="domain" description="Protein kinase" evidence="24">
    <location>
        <begin position="519"/>
        <end position="791"/>
    </location>
</feature>
<keyword evidence="7 23" id="KW-0812">Transmembrane</keyword>
<evidence type="ECO:0000256" key="21">
    <source>
        <dbReference type="PROSITE-ProRule" id="PRU10141"/>
    </source>
</evidence>
<dbReference type="InterPro" id="IPR036426">
    <property type="entry name" value="Bulb-type_lectin_dom_sf"/>
</dbReference>
<dbReference type="PROSITE" id="PS00107">
    <property type="entry name" value="PROTEIN_KINASE_ATP"/>
    <property type="match status" value="1"/>
</dbReference>
<keyword evidence="11 20" id="KW-0418">Kinase</keyword>
<keyword evidence="14 23" id="KW-0472">Membrane</keyword>
<dbReference type="OrthoDB" id="643280at2759"/>
<evidence type="ECO:0000256" key="15">
    <source>
        <dbReference type="ARBA" id="ARBA00023157"/>
    </source>
</evidence>
<keyword evidence="17" id="KW-0325">Glycoprotein</keyword>
<feature type="domain" description="Apple" evidence="26">
    <location>
        <begin position="375"/>
        <end position="456"/>
    </location>
</feature>
<dbReference type="GO" id="GO:0005886">
    <property type="term" value="C:plasma membrane"/>
    <property type="evidence" value="ECO:0007669"/>
    <property type="project" value="UniProtKB-SubCell"/>
</dbReference>